<gene>
    <name evidence="1" type="ORF">DPEC_G00040650</name>
</gene>
<comment type="caution">
    <text evidence="1">The sequence shown here is derived from an EMBL/GenBank/DDBJ whole genome shotgun (WGS) entry which is preliminary data.</text>
</comment>
<keyword evidence="2" id="KW-1185">Reference proteome</keyword>
<reference evidence="1" key="1">
    <citation type="submission" date="2021-05" db="EMBL/GenBank/DDBJ databases">
        <authorList>
            <person name="Pan Q."/>
            <person name="Jouanno E."/>
            <person name="Zahm M."/>
            <person name="Klopp C."/>
            <person name="Cabau C."/>
            <person name="Louis A."/>
            <person name="Berthelot C."/>
            <person name="Parey E."/>
            <person name="Roest Crollius H."/>
            <person name="Montfort J."/>
            <person name="Robinson-Rechavi M."/>
            <person name="Bouchez O."/>
            <person name="Lampietro C."/>
            <person name="Lopez Roques C."/>
            <person name="Donnadieu C."/>
            <person name="Postlethwait J."/>
            <person name="Bobe J."/>
            <person name="Dillon D."/>
            <person name="Chandos A."/>
            <person name="von Hippel F."/>
            <person name="Guiguen Y."/>
        </authorList>
    </citation>
    <scope>NUCLEOTIDE SEQUENCE</scope>
    <source>
        <strain evidence="1">YG-Jan2019</strain>
    </source>
</reference>
<name>A0ACC2HF16_DALPE</name>
<organism evidence="1 2">
    <name type="scientific">Dallia pectoralis</name>
    <name type="common">Alaska blackfish</name>
    <dbReference type="NCBI Taxonomy" id="75939"/>
    <lineage>
        <taxon>Eukaryota</taxon>
        <taxon>Metazoa</taxon>
        <taxon>Chordata</taxon>
        <taxon>Craniata</taxon>
        <taxon>Vertebrata</taxon>
        <taxon>Euteleostomi</taxon>
        <taxon>Actinopterygii</taxon>
        <taxon>Neopterygii</taxon>
        <taxon>Teleostei</taxon>
        <taxon>Protacanthopterygii</taxon>
        <taxon>Esociformes</taxon>
        <taxon>Umbridae</taxon>
        <taxon>Dallia</taxon>
    </lineage>
</organism>
<dbReference type="EMBL" id="CM055730">
    <property type="protein sequence ID" value="KAJ8014478.1"/>
    <property type="molecule type" value="Genomic_DNA"/>
</dbReference>
<dbReference type="Proteomes" id="UP001157502">
    <property type="component" value="Chromosome 3"/>
</dbReference>
<accession>A0ACC2HF16</accession>
<protein>
    <submittedName>
        <fullName evidence="1">Uncharacterized protein</fullName>
    </submittedName>
</protein>
<evidence type="ECO:0000313" key="2">
    <source>
        <dbReference type="Proteomes" id="UP001157502"/>
    </source>
</evidence>
<sequence length="243" mass="26838">MRGSGLGKTSETQAASRISACLTDISAWMSAHHLKLNLGTRGSTGEYSREAVTGLTLQCGLTHASTLCGILQIMSPKDRRIYVFDSTNPHGFGDGRYLGLYSKLVVKLLPGQWIILKNKDLPQQIGGVDCVHVDDIPHIRRWWCLILLENFSIKRPFAHFASNVLPDNIDAAFTTRQELPGCVADLQEAVAWVKENMGLFTERLQLNLPSKFMPRLVMKAMNITLKVLSNPHGGCGGRHPCIS</sequence>
<evidence type="ECO:0000313" key="1">
    <source>
        <dbReference type="EMBL" id="KAJ8014478.1"/>
    </source>
</evidence>
<proteinExistence type="predicted"/>